<evidence type="ECO:0000259" key="8">
    <source>
        <dbReference type="PROSITE" id="PS51755"/>
    </source>
</evidence>
<keyword evidence="4 6" id="KW-0238">DNA-binding</keyword>
<feature type="region of interest" description="Disordered" evidence="7">
    <location>
        <begin position="265"/>
        <end position="349"/>
    </location>
</feature>
<dbReference type="PROSITE" id="PS51755">
    <property type="entry name" value="OMPR_PHOB"/>
    <property type="match status" value="1"/>
</dbReference>
<dbReference type="Gene3D" id="1.10.10.10">
    <property type="entry name" value="Winged helix-like DNA-binding domain superfamily/Winged helix DNA-binding domain"/>
    <property type="match status" value="1"/>
</dbReference>
<feature type="DNA-binding region" description="OmpR/PhoB-type" evidence="6">
    <location>
        <begin position="1"/>
        <end position="109"/>
    </location>
</feature>
<evidence type="ECO:0000313" key="9">
    <source>
        <dbReference type="EMBL" id="MER6983045.1"/>
    </source>
</evidence>
<evidence type="ECO:0000256" key="3">
    <source>
        <dbReference type="ARBA" id="ARBA00023015"/>
    </source>
</evidence>
<dbReference type="Pfam" id="PF03704">
    <property type="entry name" value="BTAD"/>
    <property type="match status" value="1"/>
</dbReference>
<dbReference type="PANTHER" id="PTHR35807">
    <property type="entry name" value="TRANSCRIPTIONAL REGULATOR REDD-RELATED"/>
    <property type="match status" value="1"/>
</dbReference>
<dbReference type="Pfam" id="PF00486">
    <property type="entry name" value="Trans_reg_C"/>
    <property type="match status" value="1"/>
</dbReference>
<feature type="region of interest" description="Disordered" evidence="7">
    <location>
        <begin position="379"/>
        <end position="413"/>
    </location>
</feature>
<dbReference type="InterPro" id="IPR016032">
    <property type="entry name" value="Sig_transdc_resp-reg_C-effctor"/>
</dbReference>
<organism evidence="9 10">
    <name type="scientific">Streptomyces carpinensis</name>
    <dbReference type="NCBI Taxonomy" id="66369"/>
    <lineage>
        <taxon>Bacteria</taxon>
        <taxon>Bacillati</taxon>
        <taxon>Actinomycetota</taxon>
        <taxon>Actinomycetes</taxon>
        <taxon>Kitasatosporales</taxon>
        <taxon>Streptomycetaceae</taxon>
        <taxon>Streptomyces</taxon>
    </lineage>
</organism>
<dbReference type="PANTHER" id="PTHR35807:SF1">
    <property type="entry name" value="TRANSCRIPTIONAL REGULATOR REDD"/>
    <property type="match status" value="1"/>
</dbReference>
<dbReference type="InterPro" id="IPR036388">
    <property type="entry name" value="WH-like_DNA-bd_sf"/>
</dbReference>
<dbReference type="EMBL" id="JBEPCU010001227">
    <property type="protein sequence ID" value="MER6983045.1"/>
    <property type="molecule type" value="Genomic_DNA"/>
</dbReference>
<reference evidence="9 10" key="1">
    <citation type="submission" date="2024-06" db="EMBL/GenBank/DDBJ databases">
        <title>The Natural Products Discovery Center: Release of the First 8490 Sequenced Strains for Exploring Actinobacteria Biosynthetic Diversity.</title>
        <authorList>
            <person name="Kalkreuter E."/>
            <person name="Kautsar S.A."/>
            <person name="Yang D."/>
            <person name="Bader C.D."/>
            <person name="Teijaro C.N."/>
            <person name="Fluegel L."/>
            <person name="Davis C.M."/>
            <person name="Simpson J.R."/>
            <person name="Lauterbach L."/>
            <person name="Steele A.D."/>
            <person name="Gui C."/>
            <person name="Meng S."/>
            <person name="Li G."/>
            <person name="Viehrig K."/>
            <person name="Ye F."/>
            <person name="Su P."/>
            <person name="Kiefer A.F."/>
            <person name="Nichols A."/>
            <person name="Cepeda A.J."/>
            <person name="Yan W."/>
            <person name="Fan B."/>
            <person name="Jiang Y."/>
            <person name="Adhikari A."/>
            <person name="Zheng C.-J."/>
            <person name="Schuster L."/>
            <person name="Cowan T.M."/>
            <person name="Smanski M.J."/>
            <person name="Chevrette M.G."/>
            <person name="De Carvalho L.P.S."/>
            <person name="Shen B."/>
        </authorList>
    </citation>
    <scope>NUCLEOTIDE SEQUENCE [LARGE SCALE GENOMIC DNA]</scope>
    <source>
        <strain evidence="9 10">NPDC000634</strain>
    </source>
</reference>
<keyword evidence="10" id="KW-1185">Reference proteome</keyword>
<gene>
    <name evidence="9" type="ORF">ABT317_40330</name>
</gene>
<dbReference type="SUPFAM" id="SSF48452">
    <property type="entry name" value="TPR-like"/>
    <property type="match status" value="1"/>
</dbReference>
<evidence type="ECO:0000313" key="10">
    <source>
        <dbReference type="Proteomes" id="UP001458415"/>
    </source>
</evidence>
<dbReference type="InterPro" id="IPR051677">
    <property type="entry name" value="AfsR-DnrI-RedD_regulator"/>
</dbReference>
<dbReference type="Gene3D" id="1.25.40.10">
    <property type="entry name" value="Tetratricopeptide repeat domain"/>
    <property type="match status" value="1"/>
</dbReference>
<comment type="similarity">
    <text evidence="1">Belongs to the AfsR/DnrI/RedD regulatory family.</text>
</comment>
<feature type="compositionally biased region" description="Gly residues" evidence="7">
    <location>
        <begin position="323"/>
        <end position="335"/>
    </location>
</feature>
<evidence type="ECO:0000256" key="7">
    <source>
        <dbReference type="SAM" id="MobiDB-lite"/>
    </source>
</evidence>
<dbReference type="SMART" id="SM00862">
    <property type="entry name" value="Trans_reg_C"/>
    <property type="match status" value="1"/>
</dbReference>
<comment type="caution">
    <text evidence="9">The sequence shown here is derived from an EMBL/GenBank/DDBJ whole genome shotgun (WGS) entry which is preliminary data.</text>
</comment>
<accession>A0ABV1WFU0</accession>
<evidence type="ECO:0000256" key="5">
    <source>
        <dbReference type="ARBA" id="ARBA00023163"/>
    </source>
</evidence>
<dbReference type="CDD" id="cd15831">
    <property type="entry name" value="BTAD"/>
    <property type="match status" value="1"/>
</dbReference>
<feature type="compositionally biased region" description="Basic and acidic residues" evidence="7">
    <location>
        <begin position="403"/>
        <end position="413"/>
    </location>
</feature>
<dbReference type="InterPro" id="IPR011990">
    <property type="entry name" value="TPR-like_helical_dom_sf"/>
</dbReference>
<feature type="domain" description="OmpR/PhoB-type" evidence="8">
    <location>
        <begin position="1"/>
        <end position="109"/>
    </location>
</feature>
<evidence type="ECO:0000256" key="4">
    <source>
        <dbReference type="ARBA" id="ARBA00023125"/>
    </source>
</evidence>
<feature type="compositionally biased region" description="Basic and acidic residues" evidence="7">
    <location>
        <begin position="294"/>
        <end position="314"/>
    </location>
</feature>
<keyword evidence="2" id="KW-0902">Two-component regulatory system</keyword>
<dbReference type="Proteomes" id="UP001458415">
    <property type="component" value="Unassembled WGS sequence"/>
</dbReference>
<evidence type="ECO:0000256" key="2">
    <source>
        <dbReference type="ARBA" id="ARBA00023012"/>
    </source>
</evidence>
<keyword evidence="3" id="KW-0805">Transcription regulation</keyword>
<evidence type="ECO:0000256" key="1">
    <source>
        <dbReference type="ARBA" id="ARBA00005820"/>
    </source>
</evidence>
<protein>
    <submittedName>
        <fullName evidence="9">AfsR/SARP family transcriptional regulator</fullName>
    </submittedName>
</protein>
<sequence>MSGIRFRILGPLEITGSAGGSTGETDAGVSHTPRAAKLRVVLGTLLVRANEVVSVDSLIDELWPTAPPRTATTTLQVYVSQVRKLLRSADPRHGQDVLITRSPGYVLRAVGEELDAVVFEEVSERGRRALAAGDFASAARLLRQAVGLWRGPVLSDTPHGPLLESAAVRLAEARMTALGERIQADLRLGRHQDLVGELQSLTAEHPLREDLHLHLMVALYRCSRAADALEAYGVLRRTLVNELGIEPGPRSRTLQRRILEGDAALLTPGGEPQASSGRVAGQTAAGSRAAVGEVRARPDGWAYDRDGRARDRRAAAGPVAMGPGSGRRGSAGPGPAGRESVGHGPADQGPVVAVARGRVVAGSAGPGAAGREAMGRVPVGRAAAGRTPPVSARAAADGGGAVVEERDGTSGVF</sequence>
<evidence type="ECO:0000256" key="6">
    <source>
        <dbReference type="PROSITE-ProRule" id="PRU01091"/>
    </source>
</evidence>
<feature type="non-terminal residue" evidence="9">
    <location>
        <position position="413"/>
    </location>
</feature>
<dbReference type="SMART" id="SM01043">
    <property type="entry name" value="BTAD"/>
    <property type="match status" value="1"/>
</dbReference>
<name>A0ABV1WFU0_9ACTN</name>
<dbReference type="InterPro" id="IPR001867">
    <property type="entry name" value="OmpR/PhoB-type_DNA-bd"/>
</dbReference>
<dbReference type="SUPFAM" id="SSF46894">
    <property type="entry name" value="C-terminal effector domain of the bipartite response regulators"/>
    <property type="match status" value="1"/>
</dbReference>
<proteinExistence type="inferred from homology"/>
<keyword evidence="5" id="KW-0804">Transcription</keyword>
<dbReference type="InterPro" id="IPR005158">
    <property type="entry name" value="BTAD"/>
</dbReference>